<dbReference type="Pfam" id="PF01361">
    <property type="entry name" value="Tautomerase"/>
    <property type="match status" value="1"/>
</dbReference>
<evidence type="ECO:0000313" key="4">
    <source>
        <dbReference type="EMBL" id="AOP33189.1"/>
    </source>
</evidence>
<dbReference type="EMBL" id="CP015217">
    <property type="protein sequence ID" value="AOP33189.1"/>
    <property type="molecule type" value="Genomic_DNA"/>
</dbReference>
<evidence type="ECO:0000313" key="5">
    <source>
        <dbReference type="Proteomes" id="UP000094197"/>
    </source>
</evidence>
<dbReference type="PANTHER" id="PTHR35530">
    <property type="entry name" value="TAUTOMERASE-RELATED"/>
    <property type="match status" value="1"/>
</dbReference>
<comment type="similarity">
    <text evidence="1">Belongs to the 4-oxalocrotonate tautomerase family.</text>
</comment>
<dbReference type="SUPFAM" id="SSF55331">
    <property type="entry name" value="Tautomerase/MIF"/>
    <property type="match status" value="1"/>
</dbReference>
<reference evidence="4 5" key="1">
    <citation type="submission" date="2016-04" db="EMBL/GenBank/DDBJ databases">
        <title>Complete genome seqeunce of Leptospira alstonii serovar Room22.</title>
        <authorList>
            <person name="Nally J.E."/>
            <person name="Bayles D.O."/>
            <person name="Hurley D."/>
            <person name="Fanning S."/>
            <person name="McMahon B.J."/>
            <person name="Arent Z."/>
        </authorList>
    </citation>
    <scope>NUCLEOTIDE SEQUENCE [LARGE SCALE GENOMIC DNA]</scope>
    <source>
        <strain evidence="4 5">GWTS #1</strain>
    </source>
</reference>
<dbReference type="RefSeq" id="WP_069606430.1">
    <property type="nucleotide sequence ID" value="NZ_CP015217.1"/>
</dbReference>
<dbReference type="Gene3D" id="3.30.429.10">
    <property type="entry name" value="Macrophage Migration Inhibitory Factor"/>
    <property type="match status" value="1"/>
</dbReference>
<dbReference type="PANTHER" id="PTHR35530:SF1">
    <property type="entry name" value="2-HYDROXYMUCONATE TAUTOMERASE"/>
    <property type="match status" value="1"/>
</dbReference>
<dbReference type="InterPro" id="IPR004370">
    <property type="entry name" value="4-OT-like_dom"/>
</dbReference>
<protein>
    <submittedName>
        <fullName evidence="4">4-oxalocrotonate tautomerase</fullName>
    </submittedName>
</protein>
<name>A0A1D7UUE1_9LEPT</name>
<gene>
    <name evidence="4" type="ORF">A0128_04555</name>
</gene>
<sequence>MPYVNLQVAGPLTRKQKEEIVKEFTETLERVAGKPPEVTYIVIDEVSRENWAKGGKLLE</sequence>
<organism evidence="4 5">
    <name type="scientific">Leptospira tipperaryensis</name>
    <dbReference type="NCBI Taxonomy" id="2564040"/>
    <lineage>
        <taxon>Bacteria</taxon>
        <taxon>Pseudomonadati</taxon>
        <taxon>Spirochaetota</taxon>
        <taxon>Spirochaetia</taxon>
        <taxon>Leptospirales</taxon>
        <taxon>Leptospiraceae</taxon>
        <taxon>Leptospira</taxon>
    </lineage>
</organism>
<evidence type="ECO:0000256" key="2">
    <source>
        <dbReference type="ARBA" id="ARBA00023235"/>
    </source>
</evidence>
<dbReference type="InterPro" id="IPR014347">
    <property type="entry name" value="Tautomerase/MIF_sf"/>
</dbReference>
<dbReference type="AlphaFoldDB" id="A0A1D7UUE1"/>
<evidence type="ECO:0000256" key="1">
    <source>
        <dbReference type="ARBA" id="ARBA00006723"/>
    </source>
</evidence>
<keyword evidence="5" id="KW-1185">Reference proteome</keyword>
<proteinExistence type="inferred from homology"/>
<feature type="domain" description="4-oxalocrotonate tautomerase-like" evidence="3">
    <location>
        <begin position="2"/>
        <end position="58"/>
    </location>
</feature>
<accession>A0A1D7UUE1</accession>
<dbReference type="KEGG" id="laj:A0128_04555"/>
<dbReference type="OrthoDB" id="9799841at2"/>
<evidence type="ECO:0000259" key="3">
    <source>
        <dbReference type="Pfam" id="PF01361"/>
    </source>
</evidence>
<dbReference type="GO" id="GO:0016853">
    <property type="term" value="F:isomerase activity"/>
    <property type="evidence" value="ECO:0007669"/>
    <property type="project" value="UniProtKB-KW"/>
</dbReference>
<keyword evidence="2" id="KW-0413">Isomerase</keyword>
<dbReference type="Proteomes" id="UP000094197">
    <property type="component" value="Chromosome 1"/>
</dbReference>